<feature type="transmembrane region" description="Helical" evidence="1">
    <location>
        <begin position="60"/>
        <end position="78"/>
    </location>
</feature>
<comment type="caution">
    <text evidence="2">The sequence shown here is derived from an EMBL/GenBank/DDBJ whole genome shotgun (WGS) entry which is preliminary data.</text>
</comment>
<sequence length="147" mass="16271">MSCLLKLLKRSAAGVIAGILLGICLKSFELITGKAVYTLLLNIDYIPLVSDWELGEGGEFLLHLMVSVVIAPVLHYLLSHWHKERETVLYVAGSTVIGAAYYPVTILSEKTPALLDPAAFLLWISAHVLYGYVLAILLIYQEEKRSE</sequence>
<keyword evidence="3" id="KW-1185">Reference proteome</keyword>
<protein>
    <submittedName>
        <fullName evidence="2">Uncharacterized protein</fullName>
    </submittedName>
</protein>
<reference evidence="3" key="1">
    <citation type="journal article" date="2019" name="Int. J. Syst. Evol. Microbiol.">
        <title>The Global Catalogue of Microorganisms (GCM) 10K type strain sequencing project: providing services to taxonomists for standard genome sequencing and annotation.</title>
        <authorList>
            <consortium name="The Broad Institute Genomics Platform"/>
            <consortium name="The Broad Institute Genome Sequencing Center for Infectious Disease"/>
            <person name="Wu L."/>
            <person name="Ma J."/>
        </authorList>
    </citation>
    <scope>NUCLEOTIDE SEQUENCE [LARGE SCALE GENOMIC DNA]</scope>
    <source>
        <strain evidence="3">KCTC 13128</strain>
    </source>
</reference>
<dbReference type="EMBL" id="JBHRSA010000046">
    <property type="protein sequence ID" value="MFC3041216.1"/>
    <property type="molecule type" value="Genomic_DNA"/>
</dbReference>
<feature type="transmembrane region" description="Helical" evidence="1">
    <location>
        <begin position="120"/>
        <end position="140"/>
    </location>
</feature>
<evidence type="ECO:0000256" key="1">
    <source>
        <dbReference type="SAM" id="Phobius"/>
    </source>
</evidence>
<feature type="transmembrane region" description="Helical" evidence="1">
    <location>
        <begin position="12"/>
        <end position="40"/>
    </location>
</feature>
<gene>
    <name evidence="2" type="ORF">ACFOGI_13285</name>
</gene>
<feature type="transmembrane region" description="Helical" evidence="1">
    <location>
        <begin position="87"/>
        <end position="108"/>
    </location>
</feature>
<evidence type="ECO:0000313" key="3">
    <source>
        <dbReference type="Proteomes" id="UP001595279"/>
    </source>
</evidence>
<keyword evidence="1" id="KW-0812">Transmembrane</keyword>
<dbReference type="RefSeq" id="WP_390273441.1">
    <property type="nucleotide sequence ID" value="NZ_JBHRSA010000046.1"/>
</dbReference>
<keyword evidence="1" id="KW-1133">Transmembrane helix</keyword>
<name>A0ABV7CXJ2_9BACI</name>
<dbReference type="Proteomes" id="UP001595279">
    <property type="component" value="Unassembled WGS sequence"/>
</dbReference>
<keyword evidence="1" id="KW-0472">Membrane</keyword>
<proteinExistence type="predicted"/>
<accession>A0ABV7CXJ2</accession>
<organism evidence="2 3">
    <name type="scientific">Virgibacillus xinjiangensis</name>
    <dbReference type="NCBI Taxonomy" id="393090"/>
    <lineage>
        <taxon>Bacteria</taxon>
        <taxon>Bacillati</taxon>
        <taxon>Bacillota</taxon>
        <taxon>Bacilli</taxon>
        <taxon>Bacillales</taxon>
        <taxon>Bacillaceae</taxon>
        <taxon>Virgibacillus</taxon>
    </lineage>
</organism>
<evidence type="ECO:0000313" key="2">
    <source>
        <dbReference type="EMBL" id="MFC3041216.1"/>
    </source>
</evidence>